<sequence>MVEPQPVGAAPLAVLLTQLGVKPEQLAARINELRARRGLSPLHLKSAYPWIRPVPVRPDKANQADALAVLSFRARRRVTAQELGWDGPRRRQHKPVRPYLDTPGDAALPDLLHEISKGDPNSMDRRTLLSGAAVTAPGLALLMSGGALRAAQGGDRLSLRLVASIENGVQELRDLDDTEGSSSNLDWAHGLWQSVARVVINARYRNGEADRLHTAFIEVCEQYGWMLFDADRHAQAQRVYQTGLRLAREVGPAGPARFAAHNLLASAAYQASWIGQHQEAKTLLDVASHGDLPPRVRAVIADREIFAAGRRGDTDALSSARDRGHELLQDAGTDGPWWSQWLTPHALDAATGRAWLAARKPEDATPYLKQRLAMTGPAYPRDYMLASLDLADTYRVSGDVDACTALALQAAHLTDGVESARALSRLREVAAALQPYEDHPGVRDLMHVV</sequence>
<evidence type="ECO:0000313" key="1">
    <source>
        <dbReference type="EMBL" id="MDQ0687285.1"/>
    </source>
</evidence>
<accession>A0ABU0QBS5</accession>
<dbReference type="InterPro" id="IPR011990">
    <property type="entry name" value="TPR-like_helical_dom_sf"/>
</dbReference>
<dbReference type="Proteomes" id="UP001243364">
    <property type="component" value="Unassembled WGS sequence"/>
</dbReference>
<proteinExistence type="predicted"/>
<dbReference type="Gene3D" id="1.25.40.10">
    <property type="entry name" value="Tetratricopeptide repeat domain"/>
    <property type="match status" value="1"/>
</dbReference>
<comment type="caution">
    <text evidence="1">The sequence shown here is derived from an EMBL/GenBank/DDBJ whole genome shotgun (WGS) entry which is preliminary data.</text>
</comment>
<evidence type="ECO:0000313" key="2">
    <source>
        <dbReference type="Proteomes" id="UP001243364"/>
    </source>
</evidence>
<dbReference type="EMBL" id="JAUSYA010000001">
    <property type="protein sequence ID" value="MDQ0687285.1"/>
    <property type="molecule type" value="Genomic_DNA"/>
</dbReference>
<organism evidence="1 2">
    <name type="scientific">Streptomyces achromogenes</name>
    <dbReference type="NCBI Taxonomy" id="67255"/>
    <lineage>
        <taxon>Bacteria</taxon>
        <taxon>Bacillati</taxon>
        <taxon>Actinomycetota</taxon>
        <taxon>Actinomycetes</taxon>
        <taxon>Kitasatosporales</taxon>
        <taxon>Streptomycetaceae</taxon>
        <taxon>Streptomyces</taxon>
    </lineage>
</organism>
<name>A0ABU0QBS5_STRAH</name>
<dbReference type="RefSeq" id="WP_307047228.1">
    <property type="nucleotide sequence ID" value="NZ_JAUSYA010000001.1"/>
</dbReference>
<reference evidence="1 2" key="1">
    <citation type="submission" date="2023-07" db="EMBL/GenBank/DDBJ databases">
        <title>Comparative genomics of wheat-associated soil bacteria to identify genetic determinants of phenazine resistance.</title>
        <authorList>
            <person name="Mouncey N."/>
        </authorList>
    </citation>
    <scope>NUCLEOTIDE SEQUENCE [LARGE SCALE GENOMIC DNA]</scope>
    <source>
        <strain evidence="1 2">W4I19-2</strain>
    </source>
</reference>
<keyword evidence="2" id="KW-1185">Reference proteome</keyword>
<evidence type="ECO:0008006" key="3">
    <source>
        <dbReference type="Google" id="ProtNLM"/>
    </source>
</evidence>
<protein>
    <recommendedName>
        <fullName evidence="3">Transcriptional regulator</fullName>
    </recommendedName>
</protein>
<gene>
    <name evidence="1" type="ORF">QFZ56_006248</name>
</gene>